<dbReference type="NCBIfam" id="NF040662">
    <property type="entry name" value="attach_TipJ_rel"/>
    <property type="match status" value="1"/>
</dbReference>
<keyword evidence="2" id="KW-1185">Reference proteome</keyword>
<reference evidence="2" key="1">
    <citation type="journal article" date="2019" name="bioRxiv">
        <title>Bacterially produced spermidine induces plant systemic susceptibility to pathogens.</title>
        <authorList>
            <person name="Melnyk R.A."/>
            <person name="Beskrovnaya P.A."/>
            <person name="Liu Z."/>
            <person name="Song Y."/>
            <person name="Haney C.H."/>
        </authorList>
    </citation>
    <scope>NUCLEOTIDE SEQUENCE [LARGE SCALE GENOMIC DNA]</scope>
    <source>
        <strain evidence="2">Dha-51</strain>
    </source>
</reference>
<dbReference type="Proteomes" id="UP000295254">
    <property type="component" value="Unassembled WGS sequence"/>
</dbReference>
<sequence length="1012" mass="108911">MISVFPNKLDGVAFETHKTERRMTLAAWLKSIAPSYEPRESPPVSITVNGEVIDATRWAHFEFAPTDDVEVRVEPKGAAAIFGAILVAVLAVAVSRAMAPKIPGTSTSPNGGESLAEASAKGNKIKLGEIIREIAGHQRVYPSYLTPPVRRFSAPREQWVEMLLCVGKGRYQIPTSKIKVGETPLISLGADAQFAVYNPGDNLSGQSAAQWWHSATEVGSSANGSAGLELTLSTDLTQSSPASALQFNGSSISIPAGGGSFPADWSSGLIIRLLSPYLYTVVDVGAGRDILRGDLAMLAPYVGMPIEVIGANQGLYEVHSYTPFAPAIPPAPGVASTLTASSVPSRYNFDVTPLTFTVSRGGAPYTATLNTATTDLASLVAAINTAKGGAPYTAIASGGRVRLLETAPYSGQTLAVSSASEVFGVAPTGTIGTPTTSGTPEQPAQMTLNFEGGTPAVGLIPGVGLATIGPRGLRYRITSYSATMLAVERLTASGAPDTSWPGFSYMETMNGVVMLDASNLQGGYRGPFACCPEGERVTEIEWDVLFPQGLCGVGREGQIYPVNAYHTFEYRDMALSGAWTVIDMQHNGGSLDAQGFTSKVVLPYAMRPEARIKQRFVHQPGRIDNEKRDDTVWYGLRGKMVGAPLRYDGMTTIAVRVRNGDRLSAQSENLVSVEATRVLPVRSGGGWVGEAPTRDIVPWFMYVAKSAGYTDADIDLAELDRLHEVFRARGDCFDMTIDDVSTIKDALNDVLAAGFSELTVSRGLLRPVRDEPRSVFEQMYTPQNMTKALKRRIIFPSPDDFDGVDVEYVSALTWQAETVECRWPGDLGLKVEKIKIPGVSDRNKAYQIGMRRRGHQKFRGDSFSWETELDALNSNYLSYVAAADDIPGYGQSSILMSITPSAGSLVLESSEPLPWKDGAAHVVGLRRPDGTLSGPWPAARVDEYRLAVPTLDFVPDLSWDIEPPHLLFGESTRWCYPVLMTVANPSSEGRVSVEAIPYDARVYLYDNSAAPA</sequence>
<accession>A0A1H2MWU6</accession>
<evidence type="ECO:0000313" key="2">
    <source>
        <dbReference type="Proteomes" id="UP000295254"/>
    </source>
</evidence>
<dbReference type="EMBL" id="RRZK01000001">
    <property type="protein sequence ID" value="TDB69282.1"/>
    <property type="molecule type" value="Genomic_DNA"/>
</dbReference>
<dbReference type="OrthoDB" id="6243207at2"/>
<dbReference type="RefSeq" id="WP_093218357.1">
    <property type="nucleotide sequence ID" value="NZ_LT629803.1"/>
</dbReference>
<protein>
    <recommendedName>
        <fullName evidence="3">Tip attachment protein J domain-containing protein</fullName>
    </recommendedName>
</protein>
<dbReference type="STRING" id="95300.SAMN05216558_1373"/>
<dbReference type="AlphaFoldDB" id="A0A1H2MWU6"/>
<gene>
    <name evidence="1" type="ORF">EIY72_00050</name>
</gene>
<evidence type="ECO:0008006" key="3">
    <source>
        <dbReference type="Google" id="ProtNLM"/>
    </source>
</evidence>
<comment type="caution">
    <text evidence="1">The sequence shown here is derived from an EMBL/GenBank/DDBJ whole genome shotgun (WGS) entry which is preliminary data.</text>
</comment>
<evidence type="ECO:0000313" key="1">
    <source>
        <dbReference type="EMBL" id="TDB69282.1"/>
    </source>
</evidence>
<proteinExistence type="predicted"/>
<name>A0A1H2MWU6_PSEVA</name>
<organism evidence="1 2">
    <name type="scientific">Pseudomonas vancouverensis</name>
    <dbReference type="NCBI Taxonomy" id="95300"/>
    <lineage>
        <taxon>Bacteria</taxon>
        <taxon>Pseudomonadati</taxon>
        <taxon>Pseudomonadota</taxon>
        <taxon>Gammaproteobacteria</taxon>
        <taxon>Pseudomonadales</taxon>
        <taxon>Pseudomonadaceae</taxon>
        <taxon>Pseudomonas</taxon>
    </lineage>
</organism>